<evidence type="ECO:0000313" key="1">
    <source>
        <dbReference type="EMBL" id="BAC31407.1"/>
    </source>
</evidence>
<dbReference type="EMBL" id="AK042925">
    <property type="protein sequence ID" value="BAC31407.1"/>
    <property type="molecule type" value="mRNA"/>
</dbReference>
<sequence>MFRARISFKTSQDRVQAQNSIYALQFTKPKSRSHSTVKRSKLTQAGILDINSRSGLKNPNKANPQRQVGVLFRAPKSHGSIPARLRKVPNHTGVCIRKTPQGWKVLYSVNR</sequence>
<reference evidence="1" key="4">
    <citation type="journal article" date="2001" name="Nature">
        <title>Functional annotation of a full-length mouse cDNA collection.</title>
        <authorList>
            <consortium name="The RIKEN Genome Exploration Research Group Phase II Team and the FANTOM Consortium"/>
        </authorList>
    </citation>
    <scope>NUCLEOTIDE SEQUENCE</scope>
    <source>
        <strain evidence="1">C57BL/6J</strain>
        <tissue evidence="1">Cerebellum</tissue>
    </source>
</reference>
<dbReference type="AGR" id="MGI:95275"/>
<reference evidence="1" key="6">
    <citation type="journal article" date="2002" name="Nature">
        <title>Analysis of the mouse transcriptome based on functional annotation of 60,770 full-length cDNAs.</title>
        <authorList>
            <consortium name="The FANTOM Consortium and the RIKEN Genome Exploration Research Group Phase I and II Team"/>
        </authorList>
    </citation>
    <scope>NUCLEOTIDE SEQUENCE</scope>
    <source>
        <strain evidence="1">C57BL/6J</strain>
        <tissue evidence="1">Cerebellum</tissue>
    </source>
</reference>
<reference evidence="1" key="7">
    <citation type="journal article" date="2005" name="Science">
        <title>The Transcriptional Landscape of the Mammalian Genome.</title>
        <authorList>
            <consortium name="The FANTOM Consortium"/>
            <consortium name="Riken Genome Exploration Research Group and Genome Science Group (Genome Network Project Core Group)"/>
        </authorList>
    </citation>
    <scope>NUCLEOTIDE SEQUENCE</scope>
    <source>
        <strain evidence="1">C57BL/6J</strain>
        <tissue evidence="1">Cerebellum</tissue>
    </source>
</reference>
<reference evidence="1" key="5">
    <citation type="submission" date="2001-07" db="EMBL/GenBank/DDBJ databases">
        <authorList>
            <person name="Adachi J."/>
            <person name="Aizawa K."/>
            <person name="Akimura T."/>
            <person name="Arakawa T."/>
            <person name="Bono H."/>
            <person name="Carninci P."/>
            <person name="Fukuda S."/>
            <person name="Furuno M."/>
            <person name="Hanagaki T."/>
            <person name="Hara A."/>
            <person name="Hashizume W."/>
            <person name="Hayashida K."/>
            <person name="Hayatsu N."/>
            <person name="Hiramoto K."/>
            <person name="Hiraoka T."/>
            <person name="Hirozane T."/>
            <person name="Hori F."/>
            <person name="Imotani K."/>
            <person name="Ishii Y."/>
            <person name="Itoh M."/>
            <person name="Kagawa I."/>
            <person name="Kasukawa T."/>
            <person name="Katoh H."/>
            <person name="Kawai J."/>
            <person name="Kojima Y."/>
            <person name="Kondo S."/>
            <person name="Konno H."/>
            <person name="Kouda M."/>
            <person name="Koya S."/>
            <person name="Kurihara C."/>
            <person name="Matsuyama T."/>
            <person name="Miyazaki A."/>
            <person name="Murata M."/>
            <person name="Nakamura M."/>
            <person name="Nishi K."/>
            <person name="Nomura K."/>
            <person name="Numazaki R."/>
            <person name="Ohno M."/>
            <person name="Ohsato N."/>
            <person name="Okazaki Y."/>
            <person name="Saito R."/>
            <person name="Saitoh H."/>
            <person name="Sakai C."/>
            <person name="Sakai K."/>
            <person name="Sakazume N."/>
            <person name="Sano H."/>
            <person name="Sasaki D."/>
            <person name="Shibata K."/>
            <person name="Shinagawa A."/>
            <person name="Shiraki T."/>
            <person name="Sogabe Y."/>
            <person name="Tagami M."/>
            <person name="Tagawa A."/>
            <person name="Takahashi F."/>
            <person name="Takaku-Akahira S."/>
            <person name="Takeda Y."/>
            <person name="Tanaka T."/>
            <person name="Tomaru A."/>
            <person name="Toya T."/>
            <person name="Yasunishi A."/>
            <person name="Muramatsu M."/>
            <person name="Hayashizaki Y."/>
        </authorList>
    </citation>
    <scope>NUCLEOTIDE SEQUENCE</scope>
    <source>
        <strain evidence="1">C57BL/6J</strain>
        <tissue evidence="1">Cerebellum</tissue>
    </source>
</reference>
<reference evidence="1" key="3">
    <citation type="journal article" date="2000" name="Genome Res.">
        <title>RIKEN integrated sequence analysis (RISA) system--384-format sequencing pipeline with 384 multicapillary sequencer.</title>
        <authorList>
            <person name="Shibata K."/>
            <person name="Itoh M."/>
            <person name="Aizawa K."/>
            <person name="Nagaoka S."/>
            <person name="Sasaki N."/>
            <person name="Carninci P."/>
            <person name="Konno H."/>
            <person name="Akiyama J."/>
            <person name="Nishi K."/>
            <person name="Kitsunai T."/>
            <person name="Tashiro H."/>
            <person name="Itoh M."/>
            <person name="Sumi N."/>
            <person name="Ishii Y."/>
            <person name="Nakamura S."/>
            <person name="Hazama M."/>
            <person name="Nishine T."/>
            <person name="Harada A."/>
            <person name="Yamamoto R."/>
            <person name="Matsumoto H."/>
            <person name="Sakaguchi S."/>
            <person name="Ikegami T."/>
            <person name="Kashiwagi K."/>
            <person name="Fujiwake S."/>
            <person name="Inoue K."/>
            <person name="Togawa Y."/>
            <person name="Izawa M."/>
            <person name="Ohara E."/>
            <person name="Watahiki M."/>
            <person name="Yoneda Y."/>
            <person name="Ishikawa T."/>
            <person name="Ozawa K."/>
            <person name="Tanaka T."/>
            <person name="Matsuura S."/>
            <person name="Kawai J."/>
            <person name="Okazaki Y."/>
            <person name="Muramatsu M."/>
            <person name="Inoue Y."/>
            <person name="Kira A."/>
            <person name="Hayashizaki Y."/>
        </authorList>
    </citation>
    <scope>NUCLEOTIDE SEQUENCE</scope>
    <source>
        <strain evidence="1">C57BL/6J</strain>
        <tissue evidence="1">Cerebellum</tissue>
    </source>
</reference>
<organism evidence="1">
    <name type="scientific">Mus musculus</name>
    <name type="common">Mouse</name>
    <dbReference type="NCBI Taxonomy" id="10090"/>
    <lineage>
        <taxon>Eukaryota</taxon>
        <taxon>Metazoa</taxon>
        <taxon>Chordata</taxon>
        <taxon>Craniata</taxon>
        <taxon>Vertebrata</taxon>
        <taxon>Euteleostomi</taxon>
        <taxon>Mammalia</taxon>
        <taxon>Eutheria</taxon>
        <taxon>Euarchontoglires</taxon>
        <taxon>Glires</taxon>
        <taxon>Rodentia</taxon>
        <taxon>Myomorpha</taxon>
        <taxon>Muroidea</taxon>
        <taxon>Muridae</taxon>
        <taxon>Murinae</taxon>
        <taxon>Mus</taxon>
        <taxon>Mus</taxon>
    </lineage>
</organism>
<proteinExistence type="evidence at transcript level"/>
<evidence type="ECO:0000313" key="2">
    <source>
        <dbReference type="MGI" id="MGI:95275"/>
    </source>
</evidence>
<protein>
    <submittedName>
        <fullName evidence="1">Uncharacterized protein</fullName>
    </submittedName>
</protein>
<name>Q8C955_MOUSE</name>
<reference evidence="1" key="8">
    <citation type="journal article" date="2005" name="Science">
        <title>Antisense Transcription in the Mammalian Transcriptome.</title>
        <authorList>
            <consortium name="RIKEN Genome Exploration Research Group and Genome Science Group (Genome Network Project Core Group) and the FANTOM Consortium"/>
        </authorList>
    </citation>
    <scope>NUCLEOTIDE SEQUENCE</scope>
    <source>
        <strain evidence="1">C57BL/6J</strain>
        <tissue evidence="1">Cerebellum</tissue>
    </source>
</reference>
<accession>Q8C955</accession>
<reference evidence="1" key="1">
    <citation type="journal article" date="1999" name="Methods Enzymol.">
        <title>High-efficiency full-length cDNA cloning.</title>
        <authorList>
            <person name="Carninci P."/>
            <person name="Hayashizaki Y."/>
        </authorList>
    </citation>
    <scope>NUCLEOTIDE SEQUENCE</scope>
    <source>
        <strain evidence="1">C57BL/6J</strain>
        <tissue evidence="1">Cerebellum</tissue>
    </source>
</reference>
<reference evidence="1" key="2">
    <citation type="journal article" date="2000" name="Genome Res.">
        <title>Normalization and subtraction of cap-trapper-selected cDNAs to prepare full-length cDNA libraries for rapid discovery of new genes.</title>
        <authorList>
            <person name="Carninci P."/>
            <person name="Shibata Y."/>
            <person name="Hayatsu N."/>
            <person name="Sugahara Y."/>
            <person name="Shibata K."/>
            <person name="Itoh M."/>
            <person name="Konno H."/>
            <person name="Okazaki Y."/>
            <person name="Muramatsu M."/>
            <person name="Hayashizaki Y."/>
        </authorList>
    </citation>
    <scope>NUCLEOTIDE SEQUENCE</scope>
    <source>
        <strain evidence="1">C57BL/6J</strain>
        <tissue evidence="1">Cerebellum</tissue>
    </source>
</reference>
<gene>
    <name evidence="2" type="primary">Ebf1</name>
</gene>
<dbReference type="AlphaFoldDB" id="Q8C955"/>
<dbReference type="MGI" id="MGI:95275">
    <property type="gene designation" value="Ebf1"/>
</dbReference>